<accession>A0AAD9Q9A5</accession>
<dbReference type="Pfam" id="PF18800">
    <property type="entry name" value="Atthog"/>
    <property type="match status" value="1"/>
</dbReference>
<dbReference type="AlphaFoldDB" id="A0AAD9Q9A5"/>
<feature type="domain" description="RAI1-like" evidence="5">
    <location>
        <begin position="43"/>
        <end position="372"/>
    </location>
</feature>
<dbReference type="Proteomes" id="UP001249851">
    <property type="component" value="Unassembled WGS sequence"/>
</dbReference>
<evidence type="ECO:0000313" key="6">
    <source>
        <dbReference type="EMBL" id="KAK2557112.1"/>
    </source>
</evidence>
<evidence type="ECO:0000256" key="1">
    <source>
        <dbReference type="ARBA" id="ARBA00006562"/>
    </source>
</evidence>
<dbReference type="GO" id="GO:0046872">
    <property type="term" value="F:metal ion binding"/>
    <property type="evidence" value="ECO:0007669"/>
    <property type="project" value="UniProtKB-KW"/>
</dbReference>
<keyword evidence="4" id="KW-1133">Transmembrane helix</keyword>
<keyword evidence="2" id="KW-0540">Nuclease</keyword>
<dbReference type="PANTHER" id="PTHR12395">
    <property type="entry name" value="DOM-3 RELATED"/>
    <property type="match status" value="1"/>
</dbReference>
<reference evidence="6" key="2">
    <citation type="journal article" date="2023" name="Science">
        <title>Genomic signatures of disease resistance in endangered staghorn corals.</title>
        <authorList>
            <person name="Vollmer S.V."/>
            <person name="Selwyn J.D."/>
            <person name="Despard B.A."/>
            <person name="Roesel C.L."/>
        </authorList>
    </citation>
    <scope>NUCLEOTIDE SEQUENCE</scope>
    <source>
        <strain evidence="6">K2</strain>
    </source>
</reference>
<dbReference type="InterPro" id="IPR013961">
    <property type="entry name" value="RAI1"/>
</dbReference>
<dbReference type="GO" id="GO:0005634">
    <property type="term" value="C:nucleus"/>
    <property type="evidence" value="ECO:0007669"/>
    <property type="project" value="UniProtKB-SubCell"/>
</dbReference>
<dbReference type="InterPro" id="IPR037663">
    <property type="entry name" value="Mosmo"/>
</dbReference>
<evidence type="ECO:0000313" key="7">
    <source>
        <dbReference type="Proteomes" id="UP001249851"/>
    </source>
</evidence>
<feature type="transmembrane region" description="Helical" evidence="4">
    <location>
        <begin position="378"/>
        <end position="399"/>
    </location>
</feature>
<comment type="similarity">
    <text evidence="1 2">Belongs to the DXO/Dom3Z family.</text>
</comment>
<dbReference type="GO" id="GO:0110155">
    <property type="term" value="P:NAD-cap decapping"/>
    <property type="evidence" value="ECO:0007669"/>
    <property type="project" value="TreeGrafter"/>
</dbReference>
<dbReference type="GO" id="GO:0003723">
    <property type="term" value="F:RNA binding"/>
    <property type="evidence" value="ECO:0007669"/>
    <property type="project" value="UniProtKB-KW"/>
</dbReference>
<evidence type="ECO:0000256" key="2">
    <source>
        <dbReference type="RuleBase" id="RU367113"/>
    </source>
</evidence>
<dbReference type="EMBL" id="JARQWQ010000051">
    <property type="protein sequence ID" value="KAK2557112.1"/>
    <property type="molecule type" value="Genomic_DNA"/>
</dbReference>
<dbReference type="InterPro" id="IPR039039">
    <property type="entry name" value="RAI1-like_fam"/>
</dbReference>
<protein>
    <recommendedName>
        <fullName evidence="2">Decapping nuclease</fullName>
        <ecNumber evidence="2">3.6.1.-</ecNumber>
    </recommendedName>
</protein>
<keyword evidence="2" id="KW-0694">RNA-binding</keyword>
<keyword evidence="4" id="KW-0472">Membrane</keyword>
<evidence type="ECO:0000256" key="4">
    <source>
        <dbReference type="SAM" id="Phobius"/>
    </source>
</evidence>
<organism evidence="6 7">
    <name type="scientific">Acropora cervicornis</name>
    <name type="common">Staghorn coral</name>
    <dbReference type="NCBI Taxonomy" id="6130"/>
    <lineage>
        <taxon>Eukaryota</taxon>
        <taxon>Metazoa</taxon>
        <taxon>Cnidaria</taxon>
        <taxon>Anthozoa</taxon>
        <taxon>Hexacorallia</taxon>
        <taxon>Scleractinia</taxon>
        <taxon>Astrocoeniina</taxon>
        <taxon>Acroporidae</taxon>
        <taxon>Acropora</taxon>
    </lineage>
</organism>
<dbReference type="Pfam" id="PF08652">
    <property type="entry name" value="RAI1"/>
    <property type="match status" value="1"/>
</dbReference>
<keyword evidence="2" id="KW-0547">Nucleotide-binding</keyword>
<keyword evidence="4" id="KW-0812">Transmembrane</keyword>
<comment type="caution">
    <text evidence="6">The sequence shown here is derived from an EMBL/GenBank/DDBJ whole genome shotgun (WGS) entry which is preliminary data.</text>
</comment>
<name>A0AAD9Q9A5_ACRCE</name>
<comment type="subcellular location">
    <subcellularLocation>
        <location evidence="2">Nucleus</location>
    </subcellularLocation>
</comment>
<dbReference type="GO" id="GO:0005829">
    <property type="term" value="C:cytosol"/>
    <property type="evidence" value="ECO:0007669"/>
    <property type="project" value="TreeGrafter"/>
</dbReference>
<reference evidence="6" key="1">
    <citation type="journal article" date="2023" name="G3 (Bethesda)">
        <title>Whole genome assembly and annotation of the endangered Caribbean coral Acropora cervicornis.</title>
        <authorList>
            <person name="Selwyn J.D."/>
            <person name="Vollmer S.V."/>
        </authorList>
    </citation>
    <scope>NUCLEOTIDE SEQUENCE</scope>
    <source>
        <strain evidence="6">K2</strain>
    </source>
</reference>
<dbReference type="PANTHER" id="PTHR12395:SF9">
    <property type="entry name" value="DECAPPING AND EXORIBONUCLEASE PROTEIN"/>
    <property type="match status" value="1"/>
</dbReference>
<keyword evidence="7" id="KW-1185">Reference proteome</keyword>
<comment type="function">
    <text evidence="2">Decapping enzyme for NAD-capped RNAs: specifically hydrolyzes the nicotinamide adenine dinucleotide (NAD) cap from a subset of RNAs by removing the entire NAD moiety from the 5'-end of an NAD-capped RNA.</text>
</comment>
<feature type="transmembrane region" description="Helical" evidence="4">
    <location>
        <begin position="419"/>
        <end position="443"/>
    </location>
</feature>
<dbReference type="GO" id="GO:0034353">
    <property type="term" value="F:mRNA 5'-diphosphatase activity"/>
    <property type="evidence" value="ECO:0007669"/>
    <property type="project" value="TreeGrafter"/>
</dbReference>
<dbReference type="GO" id="GO:0000166">
    <property type="term" value="F:nucleotide binding"/>
    <property type="evidence" value="ECO:0007669"/>
    <property type="project" value="UniProtKB-KW"/>
</dbReference>
<sequence>MKRSSNETETLPARKAGKFTSGTKSSFSVSQIEAFCGKLPFYRQPNEVGCFSLDDKRSFHDDKRQLRLFTPPHSINFDLRAGYEDFVKRDEEEKEGLEHLLRWINRHKEKFEIVQSPTATKSFPSESPASPRGHLTKIMCTPYEKRESWQMAATLYNGTIYVSEVETEENKHKRQNMEEKHKEMCFWGYNFESYVTSQVEGSLKATNGTKKSERPASNDSEAFITVIRTRLGKHSLVFGAEVDCCAKENGDAPANYIELKTSVQPHHHNQHFTFKRYKLIKWWAQSYLAGVPKIICGYRDHNGFVKELQTFNTLAIPRLVRDKGMWDSSICLNFLDRFLGWMKEIVRKSGPDVVYLFSWREPFIEVTVSEIVDGSQHFVIVGGFLCFAADVFAIASLATPEWVVTEFAVCVTPELPQEWLATLLFMILGVIALTLTCIMLVMAPWKPSIVDAAKWIVFSGMVVFCLAALTFPMGFQMPEIGGQPYKLPHGTHVGPSFFLYIFCIVFTIASELSKRPPQRVQKRRNDIYVNRKTDFAVQLERCQKALDSRGYHPWLRSCHEPCNQSGAAT</sequence>
<proteinExistence type="inferred from homology"/>
<evidence type="ECO:0000256" key="3">
    <source>
        <dbReference type="SAM" id="MobiDB-lite"/>
    </source>
</evidence>
<gene>
    <name evidence="6" type="ORF">P5673_020585</name>
</gene>
<feature type="region of interest" description="Disordered" evidence="3">
    <location>
        <begin position="1"/>
        <end position="23"/>
    </location>
</feature>
<feature type="transmembrane region" description="Helical" evidence="4">
    <location>
        <begin position="455"/>
        <end position="475"/>
    </location>
</feature>
<dbReference type="GO" id="GO:0000956">
    <property type="term" value="P:nuclear-transcribed mRNA catabolic process"/>
    <property type="evidence" value="ECO:0007669"/>
    <property type="project" value="TreeGrafter"/>
</dbReference>
<keyword evidence="2" id="KW-0378">Hydrolase</keyword>
<comment type="cofactor">
    <cofactor evidence="2">
        <name>a divalent metal cation</name>
        <dbReference type="ChEBI" id="CHEBI:60240"/>
    </cofactor>
</comment>
<evidence type="ECO:0000259" key="5">
    <source>
        <dbReference type="Pfam" id="PF08652"/>
    </source>
</evidence>
<keyword evidence="2" id="KW-0539">Nucleus</keyword>
<dbReference type="EC" id="3.6.1.-" evidence="2"/>
<feature type="transmembrane region" description="Helical" evidence="4">
    <location>
        <begin position="495"/>
        <end position="513"/>
    </location>
</feature>
<dbReference type="GO" id="GO:0004518">
    <property type="term" value="F:nuclease activity"/>
    <property type="evidence" value="ECO:0007669"/>
    <property type="project" value="UniProtKB-KW"/>
</dbReference>
<keyword evidence="2" id="KW-0479">Metal-binding</keyword>